<feature type="compositionally biased region" description="Low complexity" evidence="5">
    <location>
        <begin position="818"/>
        <end position="883"/>
    </location>
</feature>
<dbReference type="PROSITE" id="PS01032">
    <property type="entry name" value="PPM_1"/>
    <property type="match status" value="1"/>
</dbReference>
<feature type="region of interest" description="Disordered" evidence="5">
    <location>
        <begin position="1371"/>
        <end position="1396"/>
    </location>
</feature>
<evidence type="ECO:0000259" key="6">
    <source>
        <dbReference type="PROSITE" id="PS51746"/>
    </source>
</evidence>
<dbReference type="Pfam" id="PF00481">
    <property type="entry name" value="PP2C"/>
    <property type="match status" value="1"/>
</dbReference>
<keyword evidence="2 4" id="KW-0378">Hydrolase</keyword>
<dbReference type="GO" id="GO:0004722">
    <property type="term" value="F:protein serine/threonine phosphatase activity"/>
    <property type="evidence" value="ECO:0007669"/>
    <property type="project" value="InterPro"/>
</dbReference>
<evidence type="ECO:0000256" key="3">
    <source>
        <dbReference type="ARBA" id="ARBA00022912"/>
    </source>
</evidence>
<feature type="compositionally biased region" description="Low complexity" evidence="5">
    <location>
        <begin position="1764"/>
        <end position="1811"/>
    </location>
</feature>
<evidence type="ECO:0000256" key="2">
    <source>
        <dbReference type="ARBA" id="ARBA00022801"/>
    </source>
</evidence>
<dbReference type="InterPro" id="IPR000222">
    <property type="entry name" value="PP2C_BS"/>
</dbReference>
<organism evidence="7 8">
    <name type="scientific">Nasonia vitripennis</name>
    <name type="common">Parasitic wasp</name>
    <dbReference type="NCBI Taxonomy" id="7425"/>
    <lineage>
        <taxon>Eukaryota</taxon>
        <taxon>Metazoa</taxon>
        <taxon>Ecdysozoa</taxon>
        <taxon>Arthropoda</taxon>
        <taxon>Hexapoda</taxon>
        <taxon>Insecta</taxon>
        <taxon>Pterygota</taxon>
        <taxon>Neoptera</taxon>
        <taxon>Endopterygota</taxon>
        <taxon>Hymenoptera</taxon>
        <taxon>Apocrita</taxon>
        <taxon>Proctotrupomorpha</taxon>
        <taxon>Chalcidoidea</taxon>
        <taxon>Pteromalidae</taxon>
        <taxon>Pteromalinae</taxon>
        <taxon>Nasonia</taxon>
    </lineage>
</organism>
<dbReference type="Proteomes" id="UP000002358">
    <property type="component" value="Chromosome 2"/>
</dbReference>
<feature type="compositionally biased region" description="Polar residues" evidence="5">
    <location>
        <begin position="1619"/>
        <end position="1632"/>
    </location>
</feature>
<feature type="compositionally biased region" description="Basic and acidic residues" evidence="5">
    <location>
        <begin position="1385"/>
        <end position="1396"/>
    </location>
</feature>
<evidence type="ECO:0000313" key="8">
    <source>
        <dbReference type="Proteomes" id="UP000002358"/>
    </source>
</evidence>
<feature type="compositionally biased region" description="Basic and acidic residues" evidence="5">
    <location>
        <begin position="595"/>
        <end position="616"/>
    </location>
</feature>
<evidence type="ECO:0000256" key="1">
    <source>
        <dbReference type="ARBA" id="ARBA00022723"/>
    </source>
</evidence>
<feature type="region of interest" description="Disordered" evidence="5">
    <location>
        <begin position="436"/>
        <end position="653"/>
    </location>
</feature>
<protein>
    <recommendedName>
        <fullName evidence="6">PPM-type phosphatase domain-containing protein</fullName>
    </recommendedName>
</protein>
<evidence type="ECO:0000313" key="7">
    <source>
        <dbReference type="EnsemblMetazoa" id="XP_001606262"/>
    </source>
</evidence>
<accession>A0A7M7G8C3</accession>
<feature type="region of interest" description="Disordered" evidence="5">
    <location>
        <begin position="1500"/>
        <end position="1840"/>
    </location>
</feature>
<feature type="compositionally biased region" description="Polar residues" evidence="5">
    <location>
        <begin position="939"/>
        <end position="959"/>
    </location>
</feature>
<dbReference type="SMART" id="SM00331">
    <property type="entry name" value="PP2C_SIG"/>
    <property type="match status" value="1"/>
</dbReference>
<name>A0A7M7G8C3_NASVI</name>
<feature type="compositionally biased region" description="Polar residues" evidence="5">
    <location>
        <begin position="579"/>
        <end position="592"/>
    </location>
</feature>
<keyword evidence="8" id="KW-1185">Reference proteome</keyword>
<keyword evidence="3 4" id="KW-0904">Protein phosphatase</keyword>
<keyword evidence="1" id="KW-0479">Metal-binding</keyword>
<dbReference type="KEGG" id="nvi:100122653"/>
<dbReference type="SMART" id="SM00332">
    <property type="entry name" value="PP2Cc"/>
    <property type="match status" value="1"/>
</dbReference>
<reference evidence="7" key="1">
    <citation type="submission" date="2021-01" db="UniProtKB">
        <authorList>
            <consortium name="EnsemblMetazoa"/>
        </authorList>
    </citation>
    <scope>IDENTIFICATION</scope>
</reference>
<dbReference type="PANTHER" id="PTHR13832:SF818">
    <property type="entry name" value="SD03870P"/>
    <property type="match status" value="1"/>
</dbReference>
<feature type="compositionally biased region" description="Acidic residues" evidence="5">
    <location>
        <begin position="558"/>
        <end position="569"/>
    </location>
</feature>
<dbReference type="SUPFAM" id="SSF81606">
    <property type="entry name" value="PP2C-like"/>
    <property type="match status" value="1"/>
</dbReference>
<feature type="compositionally biased region" description="Polar residues" evidence="5">
    <location>
        <begin position="996"/>
        <end position="1013"/>
    </location>
</feature>
<dbReference type="CDD" id="cd00143">
    <property type="entry name" value="PP2Cc"/>
    <property type="match status" value="1"/>
</dbReference>
<feature type="compositionally biased region" description="Low complexity" evidence="5">
    <location>
        <begin position="1659"/>
        <end position="1723"/>
    </location>
</feature>
<dbReference type="PROSITE" id="PS51746">
    <property type="entry name" value="PPM_2"/>
    <property type="match status" value="1"/>
</dbReference>
<feature type="region of interest" description="Disordered" evidence="5">
    <location>
        <begin position="1442"/>
        <end position="1468"/>
    </location>
</feature>
<feature type="compositionally biased region" description="Acidic residues" evidence="5">
    <location>
        <begin position="483"/>
        <end position="499"/>
    </location>
</feature>
<dbReference type="OrthoDB" id="416093at2759"/>
<dbReference type="InterPro" id="IPR036457">
    <property type="entry name" value="PPM-type-like_dom_sf"/>
</dbReference>
<dbReference type="InterPro" id="IPR001932">
    <property type="entry name" value="PPM-type_phosphatase-like_dom"/>
</dbReference>
<dbReference type="GeneID" id="100122653"/>
<feature type="compositionally biased region" description="Pro residues" evidence="5">
    <location>
        <begin position="1644"/>
        <end position="1658"/>
    </location>
</feature>
<feature type="compositionally biased region" description="Low complexity" evidence="5">
    <location>
        <begin position="1819"/>
        <end position="1840"/>
    </location>
</feature>
<dbReference type="GO" id="GO:0046872">
    <property type="term" value="F:metal ion binding"/>
    <property type="evidence" value="ECO:0007669"/>
    <property type="project" value="UniProtKB-KW"/>
</dbReference>
<dbReference type="SMR" id="A0A7M7G8C3"/>
<evidence type="ECO:0000256" key="5">
    <source>
        <dbReference type="SAM" id="MobiDB-lite"/>
    </source>
</evidence>
<sequence length="1906" mass="211752">MEMTMDVYDGDYLGAYRRFLEHFVANLSQDDQLPVRMACREVRDCEVTGAIADITLKHLNQRICPPSLQAYLVKLVREECTILFKKQPEECGYRPQEKKFSPLKLMQTVTNKVNAICQRYLDNSRLALLPPPPSTPLPLASSYAIKNRRRKMEDRSVILHDLHTMFSIKNDAVVNYYAVFDGHGGQEAATYCAAHLHQYLIESPHYPADPEIALRDAFYTTDSRFIECDETKNSGCTAVCALLYDKTLYIAWAGDSQAALIKNGRGINLTITHKPERPDEQSRIESLGGEVIFYGSWRVNGVLNVSRSLGDAKYKPFVSGEPEIKKIELDGTEDFLIVACDGFWERATEDIVASLLYEYVSSGNCDYNSASVALVNWAKQNLSEDNISVIVVFLTPPAEIAAKSFFQPRPVPQSNAMEQPGYHQEHQADLDFSNFSKQQQQPNSPADEEPGLIQHTNGSDEFQHFIETVNGRHRPKPPKYNDVDDEEEEEEEEDDDDLGPETNVDAGDEAPEEFGKLDQAMGQNYPDEFLQHGKREDDDFPAEIKQRHQNELIVEADNVADSEDSEDEWNYYPKRPEENAQQNSNSLGQSQKDPALVEKPDRCDEEKEPCSPKPCDEDSEDESQSAAELQPSHDINQQQLEEVATATTDDADAEDVITAEFDELHEQQIAIAKDQQQLKELDTEAEAATIPEEDFPYDKEPEQLQFNDQFEQRPDEQQFKEEFKQLEEPQFNEHFEQSEEPRFNEHFEQPEEPRFNEHFEQPEEPKFNEHFEQPEEPKFNEHFEQPEEPKFNEQFKEHEEKQFNEHFEPQLEQDQSNEQFEQQPEQQQFNEQFEQQPEQQQFNEQFEQQPEQQQFNEQFEQQPEQQQFNEQFEQQPEKQQFNEQFEKHVEEPSKEESHQPEAKLELELENKIELEKEVDTEEESDMESHLNPDAAEFVPTNTSPNTSPLIPQIINQMSSDLVAGSPLKQSQRALKNRKIPSEQEFQEEICRRPSEINDSAVSDYSNGDSQSPIKDTASGDLLGGFADENQCTVINPLNLDESEISSTRAEFGDETANYSVASEFYKTGLSTIDCSYTGSERSDFDFSSKDPMATSMTPGDFKTAFEQEPDLNKVHDLNDDDLIGEVQNGTIEETSEKIVENTMDDDLVKEKIELDFENFVPQQEHNAEVFSAIVEQRESADNNDMFMNLRNNEHGYEFEQNKEERNLIESTEQPEVTSTENEKVAEFAMDDSPIYASNNPFSADYLPASEQANNVSNLVDDMQKVTLEEPKQQNFEENSVLTPEEPEMQKSVHDEVMHNPLELNFAGASVEQKNDEPVLVTPVKEPQVMSSKFEEEDLMSRSVEALQLDQNQKQEQDEFFIKNNQVEDLSPASAEPEENLVEAPVKSEIHETATENLDRKSINLSESLQEFTGLEEQLSPKHEVKDNIVETAQVLKENLVDEQKDVEEAKAPSPVPEPKLEEAPQVTNELPVSNETAEKAAAPVVAAAVAAAAVTTAVAAGAAAVAATKPTKSATAVSKASKPTATSKIGSKSTTPTSPTKSGVAAKTGTTTAAKKPVTTSTPRTKTATGAATKTTTSTLSKTTATSKTATAPKTATSAAAKTTTRAGATTAAAPRSKPLSSVTSKIGSTSATEKKPTANGEVKPPPIGRSAPPPKAKPPTTATSTASKMGLVSKTSTTTRMSTGLTTSTAPKARPASATTTKTTTSRLSSANVTSSTNSTSARPKTAPTSTLNATAKSKISATAGAKSPMIDKQIKETANKQISSARSSATATTTKSRISSVTSSSTTSTTKRISLVQKQSTTNVTTSPTKKPPPITKPGSKTSTATSKVNSKVTSTTKTSSVATAIATATATVVQNGVCEAEKSVEITTNNTTTADTTNIEEDIPKKDISPVEPVTDNQLITAE</sequence>
<dbReference type="InParanoid" id="A0A7M7G8C3"/>
<feature type="compositionally biased region" description="Basic and acidic residues" evidence="5">
    <location>
        <begin position="529"/>
        <end position="550"/>
    </location>
</feature>
<feature type="region of interest" description="Disordered" evidence="5">
    <location>
        <begin position="1869"/>
        <end position="1906"/>
    </location>
</feature>
<feature type="compositionally biased region" description="Low complexity" evidence="5">
    <location>
        <begin position="1869"/>
        <end position="1880"/>
    </location>
</feature>
<dbReference type="Gene3D" id="3.60.40.10">
    <property type="entry name" value="PPM-type phosphatase domain"/>
    <property type="match status" value="1"/>
</dbReference>
<feature type="compositionally biased region" description="Basic and acidic residues" evidence="5">
    <location>
        <begin position="734"/>
        <end position="809"/>
    </location>
</feature>
<feature type="compositionally biased region" description="Polar residues" evidence="5">
    <location>
        <begin position="1728"/>
        <end position="1742"/>
    </location>
</feature>
<dbReference type="EnsemblMetazoa" id="XM_001606212">
    <property type="protein sequence ID" value="XP_001606262"/>
    <property type="gene ID" value="LOC100122653"/>
</dbReference>
<feature type="compositionally biased region" description="Low complexity" evidence="5">
    <location>
        <begin position="1500"/>
        <end position="1618"/>
    </location>
</feature>
<dbReference type="RefSeq" id="XP_001606262.2">
    <property type="nucleotide sequence ID" value="XM_001606212.6"/>
</dbReference>
<evidence type="ECO:0000256" key="4">
    <source>
        <dbReference type="RuleBase" id="RU003465"/>
    </source>
</evidence>
<comment type="similarity">
    <text evidence="4">Belongs to the PP2C family.</text>
</comment>
<feature type="compositionally biased region" description="Basic and acidic residues" evidence="5">
    <location>
        <begin position="884"/>
        <end position="917"/>
    </location>
</feature>
<feature type="region of interest" description="Disordered" evidence="5">
    <location>
        <begin position="734"/>
        <end position="1017"/>
    </location>
</feature>
<dbReference type="InterPro" id="IPR015655">
    <property type="entry name" value="PP2C"/>
</dbReference>
<proteinExistence type="inferred from homology"/>
<dbReference type="PANTHER" id="PTHR13832">
    <property type="entry name" value="PROTEIN PHOSPHATASE 2C"/>
    <property type="match status" value="1"/>
</dbReference>
<feature type="domain" description="PPM-type phosphatase" evidence="6">
    <location>
        <begin position="139"/>
        <end position="394"/>
    </location>
</feature>